<evidence type="ECO:0000256" key="1">
    <source>
        <dbReference type="SAM" id="Phobius"/>
    </source>
</evidence>
<dbReference type="Pfam" id="PF07314">
    <property type="entry name" value="Lit"/>
    <property type="match status" value="1"/>
</dbReference>
<evidence type="ECO:0000313" key="3">
    <source>
        <dbReference type="Proteomes" id="UP001595722"/>
    </source>
</evidence>
<keyword evidence="1" id="KW-1133">Transmembrane helix</keyword>
<feature type="transmembrane region" description="Helical" evidence="1">
    <location>
        <begin position="155"/>
        <end position="176"/>
    </location>
</feature>
<keyword evidence="1" id="KW-0472">Membrane</keyword>
<sequence length="240" mass="27305">MLNRVTPLLWFVTLVSGFLVSLFLSWNLMASQQYGYSFWYDWYDIAAHIDKYGPQNRYILGLEQLSRVEHERLFNDIAVAIHQQGDGLEKIRFQTGPQSRPIALLRPPEVIHLRDVANLVDTFQLAGLMATLIMLVVGGWLLFGNSRPGWRHQVGILAGLIVGCTLLVLVIGPKAVFYQMHIWMFPADHEWFFYYQDSLMTTLMKAPYIFGGIATVILAGGVLFFIGLLLMLRSLLAKRA</sequence>
<organism evidence="2 3">
    <name type="scientific">Bacterioplanoides pacificum</name>
    <dbReference type="NCBI Taxonomy" id="1171596"/>
    <lineage>
        <taxon>Bacteria</taxon>
        <taxon>Pseudomonadati</taxon>
        <taxon>Pseudomonadota</taxon>
        <taxon>Gammaproteobacteria</taxon>
        <taxon>Oceanospirillales</taxon>
        <taxon>Oceanospirillaceae</taxon>
        <taxon>Bacterioplanoides</taxon>
    </lineage>
</organism>
<keyword evidence="3" id="KW-1185">Reference proteome</keyword>
<proteinExistence type="predicted"/>
<protein>
    <submittedName>
        <fullName evidence="2">DUF1461 domain-containing protein</fullName>
    </submittedName>
</protein>
<comment type="caution">
    <text evidence="2">The sequence shown here is derived from an EMBL/GenBank/DDBJ whole genome shotgun (WGS) entry which is preliminary data.</text>
</comment>
<feature type="transmembrane region" description="Helical" evidence="1">
    <location>
        <begin position="7"/>
        <end position="29"/>
    </location>
</feature>
<name>A0ABV7VRP9_9GAMM</name>
<dbReference type="EMBL" id="JBHRYB010000005">
    <property type="protein sequence ID" value="MFC3679975.1"/>
    <property type="molecule type" value="Genomic_DNA"/>
</dbReference>
<reference evidence="3" key="1">
    <citation type="journal article" date="2019" name="Int. J. Syst. Evol. Microbiol.">
        <title>The Global Catalogue of Microorganisms (GCM) 10K type strain sequencing project: providing services to taxonomists for standard genome sequencing and annotation.</title>
        <authorList>
            <consortium name="The Broad Institute Genomics Platform"/>
            <consortium name="The Broad Institute Genome Sequencing Center for Infectious Disease"/>
            <person name="Wu L."/>
            <person name="Ma J."/>
        </authorList>
    </citation>
    <scope>NUCLEOTIDE SEQUENCE [LARGE SCALE GENOMIC DNA]</scope>
    <source>
        <strain evidence="3">KCTC 42424</strain>
    </source>
</reference>
<keyword evidence="1" id="KW-0812">Transmembrane</keyword>
<gene>
    <name evidence="2" type="ORF">ACFOMG_07595</name>
</gene>
<evidence type="ECO:0000313" key="2">
    <source>
        <dbReference type="EMBL" id="MFC3679975.1"/>
    </source>
</evidence>
<dbReference type="RefSeq" id="WP_376865794.1">
    <property type="nucleotide sequence ID" value="NZ_JBHRYB010000005.1"/>
</dbReference>
<dbReference type="InterPro" id="IPR010178">
    <property type="entry name" value="Lit"/>
</dbReference>
<dbReference type="Proteomes" id="UP001595722">
    <property type="component" value="Unassembled WGS sequence"/>
</dbReference>
<feature type="transmembrane region" description="Helical" evidence="1">
    <location>
        <begin position="208"/>
        <end position="232"/>
    </location>
</feature>
<accession>A0ABV7VRP9</accession>
<feature type="transmembrane region" description="Helical" evidence="1">
    <location>
        <begin position="123"/>
        <end position="143"/>
    </location>
</feature>